<dbReference type="Gene3D" id="1.10.287.690">
    <property type="entry name" value="Helix hairpin bin"/>
    <property type="match status" value="1"/>
</dbReference>
<protein>
    <recommendedName>
        <fullName evidence="12">DNA polymerase</fullName>
        <ecNumber evidence="12">2.7.7.7</ecNumber>
    </recommendedName>
</protein>
<keyword evidence="8" id="KW-0862">Zinc</keyword>
<evidence type="ECO:0000256" key="12">
    <source>
        <dbReference type="RuleBase" id="RU000442"/>
    </source>
</evidence>
<dbReference type="GO" id="GO:0006272">
    <property type="term" value="P:leading strand elongation"/>
    <property type="evidence" value="ECO:0000318"/>
    <property type="project" value="GO_Central"/>
</dbReference>
<keyword evidence="9 12" id="KW-0239">DNA-directed DNA polymerase</keyword>
<keyword evidence="5 12" id="KW-0235">DNA replication</keyword>
<evidence type="ECO:0000256" key="1">
    <source>
        <dbReference type="ARBA" id="ARBA00004123"/>
    </source>
</evidence>
<dbReference type="SUPFAM" id="SSF56672">
    <property type="entry name" value="DNA/RNA polymerases"/>
    <property type="match status" value="2"/>
</dbReference>
<dbReference type="GO" id="GO:0000166">
    <property type="term" value="F:nucleotide binding"/>
    <property type="evidence" value="ECO:0007669"/>
    <property type="project" value="InterPro"/>
</dbReference>
<feature type="compositionally biased region" description="Polar residues" evidence="13">
    <location>
        <begin position="1063"/>
        <end position="1079"/>
    </location>
</feature>
<evidence type="ECO:0000256" key="4">
    <source>
        <dbReference type="ARBA" id="ARBA00022695"/>
    </source>
</evidence>
<evidence type="ECO:0000256" key="8">
    <source>
        <dbReference type="ARBA" id="ARBA00022833"/>
    </source>
</evidence>
<dbReference type="KEGG" id="tva:5466993"/>
<evidence type="ECO:0000259" key="15">
    <source>
        <dbReference type="Pfam" id="PF03104"/>
    </source>
</evidence>
<dbReference type="Gene3D" id="2.40.50.730">
    <property type="match status" value="1"/>
</dbReference>
<gene>
    <name evidence="16" type="ORF">TVAG_198840</name>
</gene>
<dbReference type="STRING" id="5722.A2DDR9"/>
<sequence>MSEKGQTDETQSYIDSDSEQIADSIIPDEQEQSNPELKAISPLRETIYSDIVTSSLSLKRSSDNNDQDIDFVCDADGIIPLSLTKTVEKVEKYNFNFGKELTLKQVPKITYDVRLVDENTIDFFLLHIHEEDNKLFLFGKNVCIDTSTTICIQITNPIYYLYFYPIVGHEDDLIDEIRELSIEMNGYLISYEYKNLNYCFGTENLDKNTKWLECQLPATCDVKNFPQNGKNYFLLIGRTYSLTENFEMTQKIKGPQFLRAKNLTQKDPVTFCPMFCVNSIFDVEIIEKKIDRLPPPLNVCVISIGTYFNEEKKTHEIYLLNVRVFMNHKFHKYQDNIVHTFITSPSPDIKLRTELIFTNLKSDKSRHHSKSDKSKNTNKHKEKSKNSKSDNTNKNEEISHISKSDINKSDKAKASDTKNQNEEKHKIPKSDTNKSDKDKGEKVNDEIFVGNETKCDKFKDDKTQTREVLLEAEEYVEPKQEDTKLNANLSERVTFYSSEKKLLKNFVRLIDKLDIDILASYTMFTNDIQVIFDRMKTLNVEEWFRIGRLNRSTQIKTSKYNASFCLSGRIAVDIRTNLREFLNLPANDLSSVSLQEFGIKRQQIENVDILKEINDRNKVISLIEFFERDTNILTKLMEKTNLLEITFRLSQISGLLWCKTLKSKPSYRCESILLHSFKEKNFVLPDKKQKADFAPKSKLGKYRGATVLQPKKGFYDTIIVLLDFTSLYPSIISEYNLCFTTVDKRNPNSEEAVNCGRKGILPEIMENLTKMRIELKNKMNTLQDDKFNFDRFLIKQQAIKSLSNSIYGYLGFSLSRFASNEIAALITERGRFVLQKTVETVESLGKFSVIYGDTDSVMVNTGTKSVEEAKKIANDISEKVTKQYKFLKLTVSGLFTKMLLVAKKKYAVTVYDDDNKCHREVKGLDMVRRDWCQLTKYLSSFVLDQMMNNDDRSLTVRNCLSEFHNVAKLLRKSNNDEQNSLFYYDENFSLHNKSNKNDVDKKNDKINSNENEKQNSKNELKSDKINSKENDKENSKNSVNENESKSETKDKINSNENDDEQKSVNFLSKSDTESSSIPNYQEVKSYSSSLKSDKSDTKSDGEESNSSKSFHLKKITKEMLIIYRQLNKKISEYSDKRNNPHVSIALRMMKRGEKVPQHATIPMIVTSPDVRELCDKVKLPDEVKDMSEIDSQWYLVNQILPPIIRLFAPYEHVGSSTIGRSLGLTVMETKKNINDSYENSFNEDIPHQRELFYQCQLCGKKIRFARDYLCSLRCSNCCETHNWKIVSNLLVQNVREFISESVKDNMNDSELHSTLRYFLGIFTNKKVLTEDDEDFEEFRCYMERRISSMLDGHIYNHVDISSLISFK</sequence>
<dbReference type="EC" id="2.7.7.7" evidence="12"/>
<comment type="subcellular location">
    <subcellularLocation>
        <location evidence="1">Nucleus</location>
    </subcellularLocation>
</comment>
<dbReference type="OrthoDB" id="6755010at2759"/>
<dbReference type="CDD" id="cd05532">
    <property type="entry name" value="POLBc_alpha"/>
    <property type="match status" value="1"/>
</dbReference>
<dbReference type="Proteomes" id="UP000001542">
    <property type="component" value="Unassembled WGS sequence"/>
</dbReference>
<dbReference type="VEuPathDB" id="TrichDB:TVAGG3_0999300"/>
<dbReference type="Gene3D" id="3.30.420.10">
    <property type="entry name" value="Ribonuclease H-like superfamily/Ribonuclease H"/>
    <property type="match status" value="1"/>
</dbReference>
<dbReference type="FunFam" id="3.30.70.2820:FF:000009">
    <property type="match status" value="1"/>
</dbReference>
<keyword evidence="7" id="KW-0863">Zinc-finger</keyword>
<evidence type="ECO:0000256" key="13">
    <source>
        <dbReference type="SAM" id="MobiDB-lite"/>
    </source>
</evidence>
<dbReference type="GO" id="GO:0003682">
    <property type="term" value="F:chromatin binding"/>
    <property type="evidence" value="ECO:0000318"/>
    <property type="project" value="GO_Central"/>
</dbReference>
<name>A2DDR9_TRIV3</name>
<keyword evidence="10 12" id="KW-0238">DNA-binding</keyword>
<evidence type="ECO:0000259" key="14">
    <source>
        <dbReference type="Pfam" id="PF00136"/>
    </source>
</evidence>
<comment type="catalytic activity">
    <reaction evidence="12">
        <text>DNA(n) + a 2'-deoxyribonucleoside 5'-triphosphate = DNA(n+1) + diphosphate</text>
        <dbReference type="Rhea" id="RHEA:22508"/>
        <dbReference type="Rhea" id="RHEA-COMP:17339"/>
        <dbReference type="Rhea" id="RHEA-COMP:17340"/>
        <dbReference type="ChEBI" id="CHEBI:33019"/>
        <dbReference type="ChEBI" id="CHEBI:61560"/>
        <dbReference type="ChEBI" id="CHEBI:173112"/>
        <dbReference type="EC" id="2.7.7.7"/>
    </reaction>
</comment>
<dbReference type="Pfam" id="PF00136">
    <property type="entry name" value="DNA_pol_B"/>
    <property type="match status" value="2"/>
</dbReference>
<dbReference type="GO" id="GO:0003887">
    <property type="term" value="F:DNA-directed DNA polymerase activity"/>
    <property type="evidence" value="ECO:0000318"/>
    <property type="project" value="GO_Central"/>
</dbReference>
<dbReference type="InterPro" id="IPR045846">
    <property type="entry name" value="POLBc_alpha"/>
</dbReference>
<dbReference type="InterPro" id="IPR043502">
    <property type="entry name" value="DNA/RNA_pol_sf"/>
</dbReference>
<dbReference type="InterPro" id="IPR042087">
    <property type="entry name" value="DNA_pol_B_thumb"/>
</dbReference>
<keyword evidence="4 12" id="KW-0548">Nucleotidyltransferase</keyword>
<accession>A2DDR9</accession>
<feature type="compositionally biased region" description="Acidic residues" evidence="13">
    <location>
        <begin position="16"/>
        <end position="31"/>
    </location>
</feature>
<evidence type="ECO:0000256" key="10">
    <source>
        <dbReference type="ARBA" id="ARBA00023125"/>
    </source>
</evidence>
<proteinExistence type="inferred from homology"/>
<dbReference type="InterPro" id="IPR006172">
    <property type="entry name" value="DNA-dir_DNA_pol_B"/>
</dbReference>
<dbReference type="Pfam" id="PF03104">
    <property type="entry name" value="DNA_pol_B_exo1"/>
    <property type="match status" value="1"/>
</dbReference>
<dbReference type="SMART" id="SM00486">
    <property type="entry name" value="POLBc"/>
    <property type="match status" value="1"/>
</dbReference>
<feature type="compositionally biased region" description="Basic and acidic residues" evidence="13">
    <location>
        <begin position="1042"/>
        <end position="1053"/>
    </location>
</feature>
<dbReference type="Gene3D" id="3.90.1600.10">
    <property type="entry name" value="Palm domain of DNA polymerase"/>
    <property type="match status" value="1"/>
</dbReference>
<evidence type="ECO:0000256" key="9">
    <source>
        <dbReference type="ARBA" id="ARBA00022932"/>
    </source>
</evidence>
<dbReference type="InterPro" id="IPR006134">
    <property type="entry name" value="DNA-dir_DNA_pol_B_multi_dom"/>
</dbReference>
<comment type="similarity">
    <text evidence="2 12">Belongs to the DNA polymerase type-B family.</text>
</comment>
<dbReference type="GO" id="GO:0008270">
    <property type="term" value="F:zinc ion binding"/>
    <property type="evidence" value="ECO:0007669"/>
    <property type="project" value="UniProtKB-KW"/>
</dbReference>
<dbReference type="Gene3D" id="3.30.70.2820">
    <property type="match status" value="1"/>
</dbReference>
<keyword evidence="17" id="KW-1185">Reference proteome</keyword>
<keyword evidence="6" id="KW-0479">Metal-binding</keyword>
<dbReference type="InterPro" id="IPR017964">
    <property type="entry name" value="DNA-dir_DNA_pol_B_CS"/>
</dbReference>
<dbReference type="InterPro" id="IPR012337">
    <property type="entry name" value="RNaseH-like_sf"/>
</dbReference>
<feature type="region of interest" description="Disordered" evidence="13">
    <location>
        <begin position="993"/>
        <end position="1109"/>
    </location>
</feature>
<dbReference type="GO" id="GO:0006273">
    <property type="term" value="P:lagging strand elongation"/>
    <property type="evidence" value="ECO:0000318"/>
    <property type="project" value="GO_Central"/>
</dbReference>
<dbReference type="GO" id="GO:0003697">
    <property type="term" value="F:single-stranded DNA binding"/>
    <property type="evidence" value="ECO:0000318"/>
    <property type="project" value="GO_Central"/>
</dbReference>
<reference evidence="16" key="1">
    <citation type="submission" date="2006-10" db="EMBL/GenBank/DDBJ databases">
        <authorList>
            <person name="Amadeo P."/>
            <person name="Zhao Q."/>
            <person name="Wortman J."/>
            <person name="Fraser-Liggett C."/>
            <person name="Carlton J."/>
        </authorList>
    </citation>
    <scope>NUCLEOTIDE SEQUENCE</scope>
    <source>
        <strain evidence="16">G3</strain>
    </source>
</reference>
<dbReference type="VEuPathDB" id="TrichDB:TVAG_198840"/>
<dbReference type="NCBIfam" id="TIGR00592">
    <property type="entry name" value="pol2"/>
    <property type="match status" value="1"/>
</dbReference>
<dbReference type="GO" id="GO:0005658">
    <property type="term" value="C:alpha DNA polymerase:primase complex"/>
    <property type="evidence" value="ECO:0000318"/>
    <property type="project" value="GO_Central"/>
</dbReference>
<dbReference type="PROSITE" id="PS00116">
    <property type="entry name" value="DNA_POLYMERASE_B"/>
    <property type="match status" value="1"/>
</dbReference>
<dbReference type="SMR" id="A2DDR9"/>
<feature type="compositionally biased region" description="Basic and acidic residues" evidence="13">
    <location>
        <begin position="995"/>
        <end position="1035"/>
    </location>
</feature>
<evidence type="ECO:0000256" key="3">
    <source>
        <dbReference type="ARBA" id="ARBA00022679"/>
    </source>
</evidence>
<dbReference type="InParanoid" id="A2DDR9"/>
<dbReference type="PRINTS" id="PR00106">
    <property type="entry name" value="DNAPOLB"/>
</dbReference>
<evidence type="ECO:0000256" key="5">
    <source>
        <dbReference type="ARBA" id="ARBA00022705"/>
    </source>
</evidence>
<dbReference type="GO" id="GO:1902975">
    <property type="term" value="P:mitotic DNA replication initiation"/>
    <property type="evidence" value="ECO:0007669"/>
    <property type="project" value="InterPro"/>
</dbReference>
<evidence type="ECO:0000313" key="17">
    <source>
        <dbReference type="Proteomes" id="UP000001542"/>
    </source>
</evidence>
<dbReference type="InterPro" id="IPR023211">
    <property type="entry name" value="DNA_pol_palm_dom_sf"/>
</dbReference>
<feature type="region of interest" description="Disordered" evidence="13">
    <location>
        <begin position="362"/>
        <end position="445"/>
    </location>
</feature>
<evidence type="ECO:0000256" key="11">
    <source>
        <dbReference type="ARBA" id="ARBA00023242"/>
    </source>
</evidence>
<evidence type="ECO:0000256" key="2">
    <source>
        <dbReference type="ARBA" id="ARBA00005755"/>
    </source>
</evidence>
<keyword evidence="11" id="KW-0539">Nucleus</keyword>
<keyword evidence="3 12" id="KW-0808">Transferase</keyword>
<dbReference type="PANTHER" id="PTHR45861">
    <property type="entry name" value="DNA POLYMERASE ALPHA CATALYTIC SUBUNIT"/>
    <property type="match status" value="1"/>
</dbReference>
<dbReference type="RefSeq" id="XP_001582431.1">
    <property type="nucleotide sequence ID" value="XM_001582381.1"/>
</dbReference>
<feature type="compositionally biased region" description="Basic and acidic residues" evidence="13">
    <location>
        <begin position="1091"/>
        <end position="1101"/>
    </location>
</feature>
<evidence type="ECO:0000256" key="7">
    <source>
        <dbReference type="ARBA" id="ARBA00022771"/>
    </source>
</evidence>
<feature type="compositionally biased region" description="Basic residues" evidence="13">
    <location>
        <begin position="364"/>
        <end position="383"/>
    </location>
</feature>
<dbReference type="InterPro" id="IPR036397">
    <property type="entry name" value="RNaseH_sf"/>
</dbReference>
<dbReference type="InterPro" id="IPR006133">
    <property type="entry name" value="DNA-dir_DNA_pol_B_exonuc"/>
</dbReference>
<dbReference type="FunCoup" id="A2DDR9">
    <property type="interactions" value="552"/>
</dbReference>
<feature type="domain" description="DNA-directed DNA polymerase family B multifunctional" evidence="14">
    <location>
        <begin position="656"/>
        <end position="973"/>
    </location>
</feature>
<dbReference type="EMBL" id="DS113190">
    <property type="protein sequence ID" value="EAY21445.1"/>
    <property type="molecule type" value="Genomic_DNA"/>
</dbReference>
<reference evidence="16" key="2">
    <citation type="journal article" date="2007" name="Science">
        <title>Draft genome sequence of the sexually transmitted pathogen Trichomonas vaginalis.</title>
        <authorList>
            <person name="Carlton J.M."/>
            <person name="Hirt R.P."/>
            <person name="Silva J.C."/>
            <person name="Delcher A.L."/>
            <person name="Schatz M."/>
            <person name="Zhao Q."/>
            <person name="Wortman J.R."/>
            <person name="Bidwell S.L."/>
            <person name="Alsmark U.C.M."/>
            <person name="Besteiro S."/>
            <person name="Sicheritz-Ponten T."/>
            <person name="Noel C.J."/>
            <person name="Dacks J.B."/>
            <person name="Foster P.G."/>
            <person name="Simillion C."/>
            <person name="Van de Peer Y."/>
            <person name="Miranda-Saavedra D."/>
            <person name="Barton G.J."/>
            <person name="Westrop G.D."/>
            <person name="Mueller S."/>
            <person name="Dessi D."/>
            <person name="Fiori P.L."/>
            <person name="Ren Q."/>
            <person name="Paulsen I."/>
            <person name="Zhang H."/>
            <person name="Bastida-Corcuera F.D."/>
            <person name="Simoes-Barbosa A."/>
            <person name="Brown M.T."/>
            <person name="Hayes R.D."/>
            <person name="Mukherjee M."/>
            <person name="Okumura C.Y."/>
            <person name="Schneider R."/>
            <person name="Smith A.J."/>
            <person name="Vanacova S."/>
            <person name="Villalvazo M."/>
            <person name="Haas B.J."/>
            <person name="Pertea M."/>
            <person name="Feldblyum T.V."/>
            <person name="Utterback T.R."/>
            <person name="Shu C.L."/>
            <person name="Osoegawa K."/>
            <person name="de Jong P.J."/>
            <person name="Hrdy I."/>
            <person name="Horvathova L."/>
            <person name="Zubacova Z."/>
            <person name="Dolezal P."/>
            <person name="Malik S.B."/>
            <person name="Logsdon J.M. Jr."/>
            <person name="Henze K."/>
            <person name="Gupta A."/>
            <person name="Wang C.C."/>
            <person name="Dunne R.L."/>
            <person name="Upcroft J.A."/>
            <person name="Upcroft P."/>
            <person name="White O."/>
            <person name="Salzberg S.L."/>
            <person name="Tang P."/>
            <person name="Chiu C.-H."/>
            <person name="Lee Y.-S."/>
            <person name="Embley T.M."/>
            <person name="Coombs G.H."/>
            <person name="Mottram J.C."/>
            <person name="Tachezy J."/>
            <person name="Fraser-Liggett C.M."/>
            <person name="Johnson P.J."/>
        </authorList>
    </citation>
    <scope>NUCLEOTIDE SEQUENCE [LARGE SCALE GENOMIC DNA]</scope>
    <source>
        <strain evidence="16">G3</strain>
    </source>
</reference>
<feature type="domain" description="DNA-directed DNA polymerase family B multifunctional" evidence="14">
    <location>
        <begin position="1104"/>
        <end position="1209"/>
    </location>
</feature>
<dbReference type="SUPFAM" id="SSF53098">
    <property type="entry name" value="Ribonuclease H-like"/>
    <property type="match status" value="1"/>
</dbReference>
<feature type="region of interest" description="Disordered" evidence="13">
    <location>
        <begin position="1"/>
        <end position="39"/>
    </location>
</feature>
<dbReference type="eggNOG" id="KOG0970">
    <property type="taxonomic scope" value="Eukaryota"/>
</dbReference>
<dbReference type="PANTHER" id="PTHR45861:SF1">
    <property type="entry name" value="DNA POLYMERASE ALPHA CATALYTIC SUBUNIT"/>
    <property type="match status" value="1"/>
</dbReference>
<evidence type="ECO:0000256" key="6">
    <source>
        <dbReference type="ARBA" id="ARBA00022723"/>
    </source>
</evidence>
<dbReference type="Gene3D" id="1.10.132.60">
    <property type="entry name" value="DNA polymerase family B, C-terminal domain"/>
    <property type="match status" value="2"/>
</dbReference>
<organism evidence="16 17">
    <name type="scientific">Trichomonas vaginalis (strain ATCC PRA-98 / G3)</name>
    <dbReference type="NCBI Taxonomy" id="412133"/>
    <lineage>
        <taxon>Eukaryota</taxon>
        <taxon>Metamonada</taxon>
        <taxon>Parabasalia</taxon>
        <taxon>Trichomonadida</taxon>
        <taxon>Trichomonadidae</taxon>
        <taxon>Trichomonas</taxon>
    </lineage>
</organism>
<dbReference type="CDD" id="cd05776">
    <property type="entry name" value="DNA_polB_alpha_exo"/>
    <property type="match status" value="1"/>
</dbReference>
<evidence type="ECO:0000313" key="16">
    <source>
        <dbReference type="EMBL" id="EAY21445.1"/>
    </source>
</evidence>
<dbReference type="GO" id="GO:0003688">
    <property type="term" value="F:DNA replication origin binding"/>
    <property type="evidence" value="ECO:0000318"/>
    <property type="project" value="GO_Central"/>
</dbReference>
<feature type="domain" description="DNA-directed DNA polymerase family B exonuclease" evidence="15">
    <location>
        <begin position="455"/>
        <end position="592"/>
    </location>
</feature>
<feature type="compositionally biased region" description="Basic and acidic residues" evidence="13">
    <location>
        <begin position="384"/>
        <end position="445"/>
    </location>
</feature>